<dbReference type="InterPro" id="IPR001878">
    <property type="entry name" value="Znf_CCHC"/>
</dbReference>
<dbReference type="GO" id="GO:0008270">
    <property type="term" value="F:zinc ion binding"/>
    <property type="evidence" value="ECO:0007669"/>
    <property type="project" value="UniProtKB-KW"/>
</dbReference>
<dbReference type="AlphaFoldDB" id="A0A7J6Q6A8"/>
<keyword evidence="1" id="KW-0863">Zinc-finger</keyword>
<keyword evidence="1" id="KW-0862">Zinc</keyword>
<dbReference type="Gene3D" id="4.10.60.10">
    <property type="entry name" value="Zinc finger, CCHC-type"/>
    <property type="match status" value="1"/>
</dbReference>
<keyword evidence="1" id="KW-0479">Metal-binding</keyword>
<dbReference type="GO" id="GO:0003676">
    <property type="term" value="F:nucleic acid binding"/>
    <property type="evidence" value="ECO:0007669"/>
    <property type="project" value="InterPro"/>
</dbReference>
<dbReference type="SUPFAM" id="SSF57756">
    <property type="entry name" value="Retrovirus zinc finger-like domains"/>
    <property type="match status" value="1"/>
</dbReference>
<proteinExistence type="predicted"/>
<dbReference type="Proteomes" id="UP000574390">
    <property type="component" value="Unassembled WGS sequence"/>
</dbReference>
<sequence length="569" mass="61992">MSGSGLVSGATSGELQSLASYMDSVHAQDANISWADKLTHRRALEQVLLAKSAGCKKVAATTAKSSENVDVSKLISRAKDAGKVSGGEVDSMDEYACGSDAFKYFYLRASLDEDIRGYVNKEVKAKINKEDLATQLEWDKLTYTPGSTRMESHLTKLLTLADRVSMSRGSEVSDPVASYAAMRREVRRWAQYNEKPVSAANAAEENDIEVGLSIALGDMDKDACWRCGLKGHRAFECRGKVYQPDKRCPRCGSFDHDLSQCSLSASTICGRCKQPGHYSATCDAELPVKRFNTRGGRGRRNPPVMVVTAEGDTVGTSDSVDLMAVGARSDGQEPLDVKIVPPAELCVDVAGKSVKFLIDSGAGLNFISLLSVSLGWSLATTIRHGEKECILVSFVILPNLNPSALIGRPGICDLALSVHGAAPVKSAEEVAVCNIEPVETIEVAGKGKRLLAHCPRLEESNPELHVEPQRRRSDRERKAIYRLLCLMEKEDKVVRLQPGQAWTINEVVLVAKKGAESWKVLPDILEKKDDEKLLAHFRVTLDLRFTNKIGTSTPSLESEDRIMGPTLVA</sequence>
<comment type="caution">
    <text evidence="3">The sequence shown here is derived from an EMBL/GenBank/DDBJ whole genome shotgun (WGS) entry which is preliminary data.</text>
</comment>
<evidence type="ECO:0000313" key="3">
    <source>
        <dbReference type="EMBL" id="KAF4703833.1"/>
    </source>
</evidence>
<gene>
    <name evidence="3" type="ORF">FOZ62_020316</name>
</gene>
<evidence type="ECO:0000313" key="4">
    <source>
        <dbReference type="Proteomes" id="UP000574390"/>
    </source>
</evidence>
<dbReference type="PROSITE" id="PS50158">
    <property type="entry name" value="ZF_CCHC"/>
    <property type="match status" value="1"/>
</dbReference>
<dbReference type="EMBL" id="JABANM010031888">
    <property type="protein sequence ID" value="KAF4703833.1"/>
    <property type="molecule type" value="Genomic_DNA"/>
</dbReference>
<dbReference type="CDD" id="cd00303">
    <property type="entry name" value="retropepsin_like"/>
    <property type="match status" value="1"/>
</dbReference>
<feature type="domain" description="CCHC-type" evidence="2">
    <location>
        <begin position="224"/>
        <end position="238"/>
    </location>
</feature>
<evidence type="ECO:0000259" key="2">
    <source>
        <dbReference type="PROSITE" id="PS50158"/>
    </source>
</evidence>
<organism evidence="3 4">
    <name type="scientific">Perkinsus olseni</name>
    <name type="common">Perkinsus atlanticus</name>
    <dbReference type="NCBI Taxonomy" id="32597"/>
    <lineage>
        <taxon>Eukaryota</taxon>
        <taxon>Sar</taxon>
        <taxon>Alveolata</taxon>
        <taxon>Perkinsozoa</taxon>
        <taxon>Perkinsea</taxon>
        <taxon>Perkinsida</taxon>
        <taxon>Perkinsidae</taxon>
        <taxon>Perkinsus</taxon>
    </lineage>
</organism>
<dbReference type="InterPro" id="IPR036875">
    <property type="entry name" value="Znf_CCHC_sf"/>
</dbReference>
<evidence type="ECO:0000256" key="1">
    <source>
        <dbReference type="PROSITE-ProRule" id="PRU00047"/>
    </source>
</evidence>
<name>A0A7J6Q6A8_PEROL</name>
<protein>
    <recommendedName>
        <fullName evidence="2">CCHC-type domain-containing protein</fullName>
    </recommendedName>
</protein>
<reference evidence="3 4" key="1">
    <citation type="submission" date="2020-04" db="EMBL/GenBank/DDBJ databases">
        <title>Perkinsus olseni comparative genomics.</title>
        <authorList>
            <person name="Bogema D.R."/>
        </authorList>
    </citation>
    <scope>NUCLEOTIDE SEQUENCE [LARGE SCALE GENOMIC DNA]</scope>
    <source>
        <strain evidence="3">ATCC PRA-205</strain>
    </source>
</reference>
<dbReference type="SMART" id="SM00343">
    <property type="entry name" value="ZnF_C2HC"/>
    <property type="match status" value="3"/>
</dbReference>
<accession>A0A7J6Q6A8</accession>